<evidence type="ECO:0000256" key="1">
    <source>
        <dbReference type="SAM" id="MobiDB-lite"/>
    </source>
</evidence>
<accession>A0ABY2LXL7</accession>
<evidence type="ECO:0008006" key="5">
    <source>
        <dbReference type="Google" id="ProtNLM"/>
    </source>
</evidence>
<feature type="region of interest" description="Disordered" evidence="1">
    <location>
        <begin position="49"/>
        <end position="87"/>
    </location>
</feature>
<dbReference type="PROSITE" id="PS51257">
    <property type="entry name" value="PROKAR_LIPOPROTEIN"/>
    <property type="match status" value="1"/>
</dbReference>
<reference evidence="4" key="1">
    <citation type="journal article" date="2019" name="PLoS Negl. Trop. Dis.">
        <title>Revisiting the worldwide diversity of Leptospira species in the environment.</title>
        <authorList>
            <person name="Vincent A.T."/>
            <person name="Schiettekatte O."/>
            <person name="Bourhy P."/>
            <person name="Veyrier F.J."/>
            <person name="Picardeau M."/>
        </authorList>
    </citation>
    <scope>NUCLEOTIDE SEQUENCE [LARGE SCALE GENOMIC DNA]</scope>
    <source>
        <strain evidence="4">201800278</strain>
    </source>
</reference>
<evidence type="ECO:0000313" key="3">
    <source>
        <dbReference type="EMBL" id="TGL05590.1"/>
    </source>
</evidence>
<protein>
    <recommendedName>
        <fullName evidence="5">Lipoprotein</fullName>
    </recommendedName>
</protein>
<organism evidence="3 4">
    <name type="scientific">Leptospira montravelensis</name>
    <dbReference type="NCBI Taxonomy" id="2484961"/>
    <lineage>
        <taxon>Bacteria</taxon>
        <taxon>Pseudomonadati</taxon>
        <taxon>Spirochaetota</taxon>
        <taxon>Spirochaetia</taxon>
        <taxon>Leptospirales</taxon>
        <taxon>Leptospiraceae</taxon>
        <taxon>Leptospira</taxon>
    </lineage>
</organism>
<keyword evidence="2" id="KW-0732">Signal</keyword>
<keyword evidence="4" id="KW-1185">Reference proteome</keyword>
<feature type="signal peptide" evidence="2">
    <location>
        <begin position="1"/>
        <end position="23"/>
    </location>
</feature>
<dbReference type="RefSeq" id="WP_135569233.1">
    <property type="nucleotide sequence ID" value="NZ_RQFN01000011.1"/>
</dbReference>
<dbReference type="EMBL" id="RQFO01000004">
    <property type="protein sequence ID" value="TGL05590.1"/>
    <property type="molecule type" value="Genomic_DNA"/>
</dbReference>
<sequence>MKLKHQTILIAIILLFSLSCASAETKEGSSDEPGLMSKIIEKANSEEGQKAIQMGKEKLQDPETQEKLKGLLSKDKKKKEVPAVPGQ</sequence>
<feature type="chain" id="PRO_5045464057" description="Lipoprotein" evidence="2">
    <location>
        <begin position="24"/>
        <end position="87"/>
    </location>
</feature>
<gene>
    <name evidence="3" type="ORF">EHQ31_02410</name>
</gene>
<evidence type="ECO:0000256" key="2">
    <source>
        <dbReference type="SAM" id="SignalP"/>
    </source>
</evidence>
<name>A0ABY2LXL7_9LEPT</name>
<comment type="caution">
    <text evidence="3">The sequence shown here is derived from an EMBL/GenBank/DDBJ whole genome shotgun (WGS) entry which is preliminary data.</text>
</comment>
<proteinExistence type="predicted"/>
<feature type="compositionally biased region" description="Basic and acidic residues" evidence="1">
    <location>
        <begin position="49"/>
        <end position="81"/>
    </location>
</feature>
<evidence type="ECO:0000313" key="4">
    <source>
        <dbReference type="Proteomes" id="UP000297465"/>
    </source>
</evidence>
<dbReference type="Proteomes" id="UP000297465">
    <property type="component" value="Unassembled WGS sequence"/>
</dbReference>